<evidence type="ECO:0000313" key="1">
    <source>
        <dbReference type="EMBL" id="VDN37215.1"/>
    </source>
</evidence>
<dbReference type="Proteomes" id="UP000271098">
    <property type="component" value="Unassembled WGS sequence"/>
</dbReference>
<sequence>MSAKGKCKATTIHSVNDLSTSSPVQKHMIAPANLVHSSLGYICIIVQKRMEIRNKQAARFIRLAPDSCNMQDVVRFIPDAKMQVIRNTFPFAPYAPIYDSQ</sequence>
<dbReference type="EMBL" id="UYRT01091561">
    <property type="protein sequence ID" value="VDN37215.1"/>
    <property type="molecule type" value="Genomic_DNA"/>
</dbReference>
<reference evidence="1 2" key="2">
    <citation type="submission" date="2018-11" db="EMBL/GenBank/DDBJ databases">
        <authorList>
            <consortium name="Pathogen Informatics"/>
        </authorList>
    </citation>
    <scope>NUCLEOTIDE SEQUENCE [LARGE SCALE GENOMIC DNA]</scope>
</reference>
<dbReference type="AlphaFoldDB" id="A0A183EJ29"/>
<name>A0A183EJ29_9BILA</name>
<proteinExistence type="predicted"/>
<evidence type="ECO:0000313" key="3">
    <source>
        <dbReference type="WBParaSite" id="GPUH_0002099501-mRNA-1"/>
    </source>
</evidence>
<gene>
    <name evidence="1" type="ORF">GPUH_LOCUS20966</name>
</gene>
<evidence type="ECO:0000313" key="2">
    <source>
        <dbReference type="Proteomes" id="UP000271098"/>
    </source>
</evidence>
<organism evidence="3">
    <name type="scientific">Gongylonema pulchrum</name>
    <dbReference type="NCBI Taxonomy" id="637853"/>
    <lineage>
        <taxon>Eukaryota</taxon>
        <taxon>Metazoa</taxon>
        <taxon>Ecdysozoa</taxon>
        <taxon>Nematoda</taxon>
        <taxon>Chromadorea</taxon>
        <taxon>Rhabditida</taxon>
        <taxon>Spirurina</taxon>
        <taxon>Spiruromorpha</taxon>
        <taxon>Spiruroidea</taxon>
        <taxon>Gongylonematidae</taxon>
        <taxon>Gongylonema</taxon>
    </lineage>
</organism>
<keyword evidence="2" id="KW-1185">Reference proteome</keyword>
<reference evidence="3" key="1">
    <citation type="submission" date="2016-06" db="UniProtKB">
        <authorList>
            <consortium name="WormBaseParasite"/>
        </authorList>
    </citation>
    <scope>IDENTIFICATION</scope>
</reference>
<accession>A0A183EJ29</accession>
<protein>
    <submittedName>
        <fullName evidence="3">MSP domain-containing protein</fullName>
    </submittedName>
</protein>
<dbReference type="WBParaSite" id="GPUH_0002099501-mRNA-1">
    <property type="protein sequence ID" value="GPUH_0002099501-mRNA-1"/>
    <property type="gene ID" value="GPUH_0002099501"/>
</dbReference>